<gene>
    <name evidence="7" type="ORF">BLA24_13955</name>
</gene>
<dbReference type="NCBIfam" id="TIGR02937">
    <property type="entry name" value="sigma70-ECF"/>
    <property type="match status" value="1"/>
</dbReference>
<dbReference type="OrthoDB" id="3608473at2"/>
<dbReference type="SUPFAM" id="SSF88946">
    <property type="entry name" value="Sigma2 domain of RNA polymerase sigma factors"/>
    <property type="match status" value="1"/>
</dbReference>
<comment type="caution">
    <text evidence="7">The sequence shown here is derived from an EMBL/GenBank/DDBJ whole genome shotgun (WGS) entry which is preliminary data.</text>
</comment>
<dbReference type="SUPFAM" id="SSF88659">
    <property type="entry name" value="Sigma3 and sigma4 domains of RNA polymerase sigma factors"/>
    <property type="match status" value="1"/>
</dbReference>
<dbReference type="GO" id="GO:0003677">
    <property type="term" value="F:DNA binding"/>
    <property type="evidence" value="ECO:0007669"/>
    <property type="project" value="UniProtKB-KW"/>
</dbReference>
<sequence length="179" mass="19849">MSPQGDHGAVPAGLPGYIAFFEAEYPRVVHSLMRAGATYEEAEDSAQDAMQALLDQWPACKSPAGWVRKVAWHSYCKRAERNRKRLALESQNARLAHPLPPDHTEPDEHERVLRILRGLPPRQGQVLALHLDDYSAPEIAGLLGLKASTVRSNLRHALTTLRSSLDNHEEEGGSHVRKG</sequence>
<keyword evidence="5" id="KW-0804">Transcription</keyword>
<evidence type="ECO:0000313" key="8">
    <source>
        <dbReference type="Proteomes" id="UP000222531"/>
    </source>
</evidence>
<dbReference type="InterPro" id="IPR039425">
    <property type="entry name" value="RNA_pol_sigma-70-like"/>
</dbReference>
<keyword evidence="8" id="KW-1185">Reference proteome</keyword>
<accession>A0A2G1XJS7</accession>
<dbReference type="PANTHER" id="PTHR43133">
    <property type="entry name" value="RNA POLYMERASE ECF-TYPE SIGMA FACTO"/>
    <property type="match status" value="1"/>
</dbReference>
<keyword evidence="2" id="KW-0805">Transcription regulation</keyword>
<dbReference type="InterPro" id="IPR013324">
    <property type="entry name" value="RNA_pol_sigma_r3/r4-like"/>
</dbReference>
<reference evidence="7 8" key="1">
    <citation type="journal article" date="2017" name="Biochemistry">
        <title>Identification of the Biosynthetic Pathway for the Antibiotic Bicyclomycin.</title>
        <authorList>
            <person name="Patteson J."/>
            <person name="Cai W."/>
            <person name="Johnson R.A."/>
            <person name="Santa Maria K."/>
            <person name="Li B."/>
        </authorList>
    </citation>
    <scope>NUCLEOTIDE SEQUENCE [LARGE SCALE GENOMIC DNA]</scope>
    <source>
        <strain evidence="7 8">ATCC 21532</strain>
    </source>
</reference>
<dbReference type="CDD" id="cd06171">
    <property type="entry name" value="Sigma70_r4"/>
    <property type="match status" value="1"/>
</dbReference>
<dbReference type="PANTHER" id="PTHR43133:SF8">
    <property type="entry name" value="RNA POLYMERASE SIGMA FACTOR HI_1459-RELATED"/>
    <property type="match status" value="1"/>
</dbReference>
<dbReference type="GO" id="GO:0016987">
    <property type="term" value="F:sigma factor activity"/>
    <property type="evidence" value="ECO:0007669"/>
    <property type="project" value="UniProtKB-KW"/>
</dbReference>
<dbReference type="GO" id="GO:0006352">
    <property type="term" value="P:DNA-templated transcription initiation"/>
    <property type="evidence" value="ECO:0007669"/>
    <property type="project" value="InterPro"/>
</dbReference>
<keyword evidence="4" id="KW-0238">DNA-binding</keyword>
<evidence type="ECO:0000256" key="2">
    <source>
        <dbReference type="ARBA" id="ARBA00023015"/>
    </source>
</evidence>
<dbReference type="Proteomes" id="UP000222531">
    <property type="component" value="Unassembled WGS sequence"/>
</dbReference>
<protein>
    <recommendedName>
        <fullName evidence="6">RNA polymerase sigma factor 70 region 4 type 2 domain-containing protein</fullName>
    </recommendedName>
</protein>
<evidence type="ECO:0000313" key="7">
    <source>
        <dbReference type="EMBL" id="PHQ51431.1"/>
    </source>
</evidence>
<dbReference type="InterPro" id="IPR014284">
    <property type="entry name" value="RNA_pol_sigma-70_dom"/>
</dbReference>
<dbReference type="InterPro" id="IPR036388">
    <property type="entry name" value="WH-like_DNA-bd_sf"/>
</dbReference>
<evidence type="ECO:0000256" key="1">
    <source>
        <dbReference type="ARBA" id="ARBA00010641"/>
    </source>
</evidence>
<keyword evidence="3" id="KW-0731">Sigma factor</keyword>
<feature type="domain" description="RNA polymerase sigma factor 70 region 4 type 2" evidence="6">
    <location>
        <begin position="110"/>
        <end position="161"/>
    </location>
</feature>
<dbReference type="InterPro" id="IPR013249">
    <property type="entry name" value="RNA_pol_sigma70_r4_t2"/>
</dbReference>
<dbReference type="RefSeq" id="WP_099199298.1">
    <property type="nucleotide sequence ID" value="NZ_JBIRXA010000002.1"/>
</dbReference>
<dbReference type="AlphaFoldDB" id="A0A2G1XJS7"/>
<organism evidence="7 8">
    <name type="scientific">Streptomyces cinnamoneus</name>
    <name type="common">Streptoverticillium cinnamoneum</name>
    <dbReference type="NCBI Taxonomy" id="53446"/>
    <lineage>
        <taxon>Bacteria</taxon>
        <taxon>Bacillati</taxon>
        <taxon>Actinomycetota</taxon>
        <taxon>Actinomycetes</taxon>
        <taxon>Kitasatosporales</taxon>
        <taxon>Streptomycetaceae</taxon>
        <taxon>Streptomyces</taxon>
        <taxon>Streptomyces cinnamoneus group</taxon>
    </lineage>
</organism>
<dbReference type="InterPro" id="IPR013325">
    <property type="entry name" value="RNA_pol_sigma_r2"/>
</dbReference>
<dbReference type="Gene3D" id="1.10.10.10">
    <property type="entry name" value="Winged helix-like DNA-binding domain superfamily/Winged helix DNA-binding domain"/>
    <property type="match status" value="1"/>
</dbReference>
<evidence type="ECO:0000256" key="5">
    <source>
        <dbReference type="ARBA" id="ARBA00023163"/>
    </source>
</evidence>
<dbReference type="Pfam" id="PF08281">
    <property type="entry name" value="Sigma70_r4_2"/>
    <property type="match status" value="1"/>
</dbReference>
<comment type="similarity">
    <text evidence="1">Belongs to the sigma-70 factor family. ECF subfamily.</text>
</comment>
<proteinExistence type="inferred from homology"/>
<dbReference type="EMBL" id="NHZO01000146">
    <property type="protein sequence ID" value="PHQ51431.1"/>
    <property type="molecule type" value="Genomic_DNA"/>
</dbReference>
<evidence type="ECO:0000256" key="3">
    <source>
        <dbReference type="ARBA" id="ARBA00023082"/>
    </source>
</evidence>
<name>A0A2G1XJS7_STRCJ</name>
<evidence type="ECO:0000259" key="6">
    <source>
        <dbReference type="Pfam" id="PF08281"/>
    </source>
</evidence>
<evidence type="ECO:0000256" key="4">
    <source>
        <dbReference type="ARBA" id="ARBA00023125"/>
    </source>
</evidence>